<evidence type="ECO:0000256" key="4">
    <source>
        <dbReference type="PROSITE-ProRule" id="PRU00409"/>
    </source>
</evidence>
<evidence type="ECO:0000313" key="6">
    <source>
        <dbReference type="EMBL" id="OGZ58446.1"/>
    </source>
</evidence>
<protein>
    <recommendedName>
        <fullName evidence="5">ATP-grasp domain-containing protein</fullName>
    </recommendedName>
</protein>
<dbReference type="STRING" id="1802158.A2827_01920"/>
<evidence type="ECO:0000313" key="7">
    <source>
        <dbReference type="Proteomes" id="UP000177932"/>
    </source>
</evidence>
<dbReference type="Gene3D" id="3.30.1490.20">
    <property type="entry name" value="ATP-grasp fold, A domain"/>
    <property type="match status" value="1"/>
</dbReference>
<dbReference type="SMART" id="SM01209">
    <property type="entry name" value="GARS_A"/>
    <property type="match status" value="1"/>
</dbReference>
<sequence length="359" mass="40503">MRRARNKVKFMHKTNNKIESLESIRSTSSKLLMREARKRGISVEYLNSYREGPVFLELWYRNHEEFIFGQDSSVSSHGSYLIQRDKALTKIFLKRAGISVARGRVFKKKDSKEILKYCKEVGFPVVLKPWGGSHGRSVIIGIKNAKDLSLSANSIFQKEESIIVEKMFKGEEYRIIATRDKFLAAVRRIPANVEGDGVNTIKKLILMKNLDPRRGDCFGDSLIKIKVGEKIISNLKNQKLRLNSIPAKGERVLLLQNSNISTGGDSIDVTDKVHPDIKKIAINAVRAIQGLGYGGVDFMTSRDISKKPSKNSYIVVEINSSPGFDIHHFPYEGKSRDVARGIIDVLFPETMAVYANRQS</sequence>
<dbReference type="AlphaFoldDB" id="A0A1G2H7J4"/>
<keyword evidence="2 4" id="KW-0547">Nucleotide-binding</keyword>
<dbReference type="PANTHER" id="PTHR21621">
    <property type="entry name" value="RIBOSOMAL PROTEIN S6 MODIFICATION PROTEIN"/>
    <property type="match status" value="1"/>
</dbReference>
<dbReference type="PANTHER" id="PTHR21621:SF0">
    <property type="entry name" value="BETA-CITRYLGLUTAMATE SYNTHASE B-RELATED"/>
    <property type="match status" value="1"/>
</dbReference>
<dbReference type="InterPro" id="IPR020561">
    <property type="entry name" value="PRibGlycinamid_synth_ATP-grasp"/>
</dbReference>
<dbReference type="GO" id="GO:0018169">
    <property type="term" value="F:ribosomal S6-glutamic acid ligase activity"/>
    <property type="evidence" value="ECO:0007669"/>
    <property type="project" value="TreeGrafter"/>
</dbReference>
<keyword evidence="3 4" id="KW-0067">ATP-binding</keyword>
<feature type="domain" description="ATP-grasp" evidence="5">
    <location>
        <begin position="90"/>
        <end position="347"/>
    </location>
</feature>
<dbReference type="Proteomes" id="UP000177932">
    <property type="component" value="Unassembled WGS sequence"/>
</dbReference>
<keyword evidence="1" id="KW-0436">Ligase</keyword>
<evidence type="ECO:0000256" key="2">
    <source>
        <dbReference type="ARBA" id="ARBA00022741"/>
    </source>
</evidence>
<dbReference type="Pfam" id="PF01071">
    <property type="entry name" value="GARS_A"/>
    <property type="match status" value="1"/>
</dbReference>
<dbReference type="PROSITE" id="PS50975">
    <property type="entry name" value="ATP_GRASP"/>
    <property type="match status" value="1"/>
</dbReference>
<comment type="caution">
    <text evidence="6">The sequence shown here is derived from an EMBL/GenBank/DDBJ whole genome shotgun (WGS) entry which is preliminary data.</text>
</comment>
<dbReference type="GO" id="GO:0005737">
    <property type="term" value="C:cytoplasm"/>
    <property type="evidence" value="ECO:0007669"/>
    <property type="project" value="TreeGrafter"/>
</dbReference>
<proteinExistence type="predicted"/>
<dbReference type="EMBL" id="MHOD01000007">
    <property type="protein sequence ID" value="OGZ58446.1"/>
    <property type="molecule type" value="Genomic_DNA"/>
</dbReference>
<accession>A0A1G2H7J4</accession>
<organism evidence="6 7">
    <name type="scientific">Candidatus Spechtbacteria bacterium RIFCSPHIGHO2_01_FULL_43_30</name>
    <dbReference type="NCBI Taxonomy" id="1802158"/>
    <lineage>
        <taxon>Bacteria</taxon>
        <taxon>Candidatus Spechtiibacteriota</taxon>
    </lineage>
</organism>
<dbReference type="GO" id="GO:0046872">
    <property type="term" value="F:metal ion binding"/>
    <property type="evidence" value="ECO:0007669"/>
    <property type="project" value="InterPro"/>
</dbReference>
<dbReference type="InterPro" id="IPR011761">
    <property type="entry name" value="ATP-grasp"/>
</dbReference>
<dbReference type="GO" id="GO:0009432">
    <property type="term" value="P:SOS response"/>
    <property type="evidence" value="ECO:0007669"/>
    <property type="project" value="TreeGrafter"/>
</dbReference>
<reference evidence="6 7" key="1">
    <citation type="journal article" date="2016" name="Nat. Commun.">
        <title>Thousands of microbial genomes shed light on interconnected biogeochemical processes in an aquifer system.</title>
        <authorList>
            <person name="Anantharaman K."/>
            <person name="Brown C.T."/>
            <person name="Hug L.A."/>
            <person name="Sharon I."/>
            <person name="Castelle C.J."/>
            <person name="Probst A.J."/>
            <person name="Thomas B.C."/>
            <person name="Singh A."/>
            <person name="Wilkins M.J."/>
            <person name="Karaoz U."/>
            <person name="Brodie E.L."/>
            <person name="Williams K.H."/>
            <person name="Hubbard S.S."/>
            <person name="Banfield J.F."/>
        </authorList>
    </citation>
    <scope>NUCLEOTIDE SEQUENCE [LARGE SCALE GENOMIC DNA]</scope>
</reference>
<gene>
    <name evidence="6" type="ORF">A2827_01920</name>
</gene>
<evidence type="ECO:0000256" key="3">
    <source>
        <dbReference type="ARBA" id="ARBA00022840"/>
    </source>
</evidence>
<evidence type="ECO:0000256" key="1">
    <source>
        <dbReference type="ARBA" id="ARBA00022598"/>
    </source>
</evidence>
<dbReference type="Gene3D" id="3.30.470.20">
    <property type="entry name" value="ATP-grasp fold, B domain"/>
    <property type="match status" value="1"/>
</dbReference>
<dbReference type="InterPro" id="IPR013815">
    <property type="entry name" value="ATP_grasp_subdomain_1"/>
</dbReference>
<dbReference type="GO" id="GO:0005524">
    <property type="term" value="F:ATP binding"/>
    <property type="evidence" value="ECO:0007669"/>
    <property type="project" value="UniProtKB-UniRule"/>
</dbReference>
<evidence type="ECO:0000259" key="5">
    <source>
        <dbReference type="PROSITE" id="PS50975"/>
    </source>
</evidence>
<name>A0A1G2H7J4_9BACT</name>
<dbReference type="SUPFAM" id="SSF56059">
    <property type="entry name" value="Glutathione synthetase ATP-binding domain-like"/>
    <property type="match status" value="1"/>
</dbReference>